<keyword evidence="2" id="KW-1185">Reference proteome</keyword>
<name>A0AAD5VRC3_9AGAR</name>
<evidence type="ECO:0000313" key="2">
    <source>
        <dbReference type="Proteomes" id="UP001213000"/>
    </source>
</evidence>
<organism evidence="1 2">
    <name type="scientific">Leucocoprinus birnbaumii</name>
    <dbReference type="NCBI Taxonomy" id="56174"/>
    <lineage>
        <taxon>Eukaryota</taxon>
        <taxon>Fungi</taxon>
        <taxon>Dikarya</taxon>
        <taxon>Basidiomycota</taxon>
        <taxon>Agaricomycotina</taxon>
        <taxon>Agaricomycetes</taxon>
        <taxon>Agaricomycetidae</taxon>
        <taxon>Agaricales</taxon>
        <taxon>Agaricineae</taxon>
        <taxon>Agaricaceae</taxon>
        <taxon>Leucocoprinus</taxon>
    </lineage>
</organism>
<dbReference type="Proteomes" id="UP001213000">
    <property type="component" value="Unassembled WGS sequence"/>
</dbReference>
<accession>A0AAD5VRC3</accession>
<protein>
    <recommendedName>
        <fullName evidence="3">F-box domain-containing protein</fullName>
    </recommendedName>
</protein>
<reference evidence="1" key="1">
    <citation type="submission" date="2022-07" db="EMBL/GenBank/DDBJ databases">
        <title>Genome Sequence of Leucocoprinus birnbaumii.</title>
        <authorList>
            <person name="Buettner E."/>
        </authorList>
    </citation>
    <scope>NUCLEOTIDE SEQUENCE</scope>
    <source>
        <strain evidence="1">VT141</strain>
    </source>
</reference>
<gene>
    <name evidence="1" type="ORF">NP233_g6267</name>
</gene>
<proteinExistence type="predicted"/>
<comment type="caution">
    <text evidence="1">The sequence shown here is derived from an EMBL/GenBank/DDBJ whole genome shotgun (WGS) entry which is preliminary data.</text>
</comment>
<evidence type="ECO:0008006" key="3">
    <source>
        <dbReference type="Google" id="ProtNLM"/>
    </source>
</evidence>
<evidence type="ECO:0000313" key="1">
    <source>
        <dbReference type="EMBL" id="KAJ3567595.1"/>
    </source>
</evidence>
<dbReference type="AlphaFoldDB" id="A0AAD5VRC3"/>
<dbReference type="EMBL" id="JANIEX010000402">
    <property type="protein sequence ID" value="KAJ3567595.1"/>
    <property type="molecule type" value="Genomic_DNA"/>
</dbReference>
<sequence length="495" mass="56473">MSELALDKLWNDFHSLEIFEDVINAHAPSSDKPIIKLVNVDPLVEGVDEQRWTLLSPMNDQVTSRIQGYLNRIHYFCLSGDASFLRTECSLWRILSVGQNAPLLPSLRILDIAHITVGPRLLDVTNFAPILSSSIREIRIKEDHPDDVFSDIPTLFYLLKSSRCEPCTLCFRAPYHADVPQSIRSCFPRLKNLTFAYFKENHPQSPNSTVILPDILNALPSLEYLQADLRALPMPPCETPVITHPCLEVLHLNGYPRNYNSTFRVCRFPHLGRCSYVIHIPSSLDWRGTIDGIARCSPMLHGLDIEIKHTYTLVSKKLSFDDFRPLLRMPIKKLGLRNVEFSFSIQEVELMLRQWTHLHSLELTSSNMSSRSPDGDPMYDAALLVALGKHCNLREAKIDLDFRTLADPDLQSGMFSFEPQSSLNTLRIRTAENFPEELVPIHLLARNILEIFPAVYILYEGEYGGLKKRFDEFRKLLALLKRERKPSLVTGHSSG</sequence>